<dbReference type="PANTHER" id="PTHR43771:SF1">
    <property type="entry name" value="PHOSPHOMANNOMUTASE"/>
    <property type="match status" value="1"/>
</dbReference>
<dbReference type="GO" id="GO:0005975">
    <property type="term" value="P:carbohydrate metabolic process"/>
    <property type="evidence" value="ECO:0007669"/>
    <property type="project" value="InterPro"/>
</dbReference>
<evidence type="ECO:0000256" key="1">
    <source>
        <dbReference type="ARBA" id="ARBA00001946"/>
    </source>
</evidence>
<feature type="domain" description="Alpha-D-phosphohexomutase alpha/beta/alpha" evidence="8">
    <location>
        <begin position="177"/>
        <end position="259"/>
    </location>
</feature>
<feature type="domain" description="Alpha-D-phosphohexomutase alpha/beta/alpha" evidence="7">
    <location>
        <begin position="7"/>
        <end position="118"/>
    </location>
</feature>
<evidence type="ECO:0008006" key="10">
    <source>
        <dbReference type="Google" id="ProtNLM"/>
    </source>
</evidence>
<dbReference type="EMBL" id="VSSQ01006664">
    <property type="protein sequence ID" value="MPM33451.1"/>
    <property type="molecule type" value="Genomic_DNA"/>
</dbReference>
<dbReference type="InterPro" id="IPR005845">
    <property type="entry name" value="A-D-PHexomutase_a/b/a-II"/>
</dbReference>
<keyword evidence="5" id="KW-0460">Magnesium</keyword>
<sequence>MNGGYTLFRAHDIRGKREAFAGTEGERLGAALALYFIHTLKATRVVLARDARLGGAELQQQLLSVFCKAGLEVLLEPNPIGTCQFYYACLSHIDAAAVMVTASHNPASYLGMKLVGPNLQVISMGHGPAGGLELIQQLYEANEPINENGRQGSVHMLDTLGSFITYSAELANVGSRDVSGLSVGCDFQHGSAGCAIGRALGELGVHYSALHLIPNGNFPQGDPNPGIEASMQDAKAFLAVKPLPLFFAYDGDGDRMDVLYKGRQLSPSLVLLSIADELVNLNKDGCEPTFLFDVKASPPLLFEMRRRGFKVAIVQPGHSAVKQRMNSSRTDFLLCAAEESAHYYYQLKGMDGTRYASENTLFYTLLILKAYKKNPSLFETARALQDAFYREREWSVSITDEQDRSAFLEKVQLYLLSKGAKAVSHDSRGNSLGATLYRYGLDEGATLSASWFQVFQRLSQSEDNLLRFEVLASDQGLGRSIAEAVKALQSGFHQTR</sequence>
<keyword evidence="3" id="KW-0597">Phosphoprotein</keyword>
<comment type="similarity">
    <text evidence="2">Belongs to the phosphohexose mutase family.</text>
</comment>
<dbReference type="PRINTS" id="PR00509">
    <property type="entry name" value="PGMPMM"/>
</dbReference>
<organism evidence="9">
    <name type="scientific">bioreactor metagenome</name>
    <dbReference type="NCBI Taxonomy" id="1076179"/>
    <lineage>
        <taxon>unclassified sequences</taxon>
        <taxon>metagenomes</taxon>
        <taxon>ecological metagenomes</taxon>
    </lineage>
</organism>
<accession>A0A644Z0C4</accession>
<evidence type="ECO:0000313" key="9">
    <source>
        <dbReference type="EMBL" id="MPM33451.1"/>
    </source>
</evidence>
<dbReference type="Pfam" id="PF02878">
    <property type="entry name" value="PGM_PMM_I"/>
    <property type="match status" value="1"/>
</dbReference>
<name>A0A644Z0C4_9ZZZZ</name>
<dbReference type="InterPro" id="IPR016055">
    <property type="entry name" value="A-D-PHexomutase_a/b/a-I/II/III"/>
</dbReference>
<keyword evidence="4" id="KW-0479">Metal-binding</keyword>
<dbReference type="InterPro" id="IPR005844">
    <property type="entry name" value="A-D-PHexomutase_a/b/a-I"/>
</dbReference>
<evidence type="ECO:0000256" key="3">
    <source>
        <dbReference type="ARBA" id="ARBA00022553"/>
    </source>
</evidence>
<dbReference type="Pfam" id="PF02879">
    <property type="entry name" value="PGM_PMM_II"/>
    <property type="match status" value="1"/>
</dbReference>
<evidence type="ECO:0000259" key="7">
    <source>
        <dbReference type="Pfam" id="PF02878"/>
    </source>
</evidence>
<evidence type="ECO:0000256" key="2">
    <source>
        <dbReference type="ARBA" id="ARBA00010231"/>
    </source>
</evidence>
<evidence type="ECO:0000259" key="8">
    <source>
        <dbReference type="Pfam" id="PF02879"/>
    </source>
</evidence>
<evidence type="ECO:0000256" key="4">
    <source>
        <dbReference type="ARBA" id="ARBA00022723"/>
    </source>
</evidence>
<gene>
    <name evidence="9" type="ORF">SDC9_80026</name>
</gene>
<dbReference type="InterPro" id="IPR005841">
    <property type="entry name" value="Alpha-D-phosphohexomutase_SF"/>
</dbReference>
<dbReference type="SUPFAM" id="SSF53738">
    <property type="entry name" value="Phosphoglucomutase, first 3 domains"/>
    <property type="match status" value="2"/>
</dbReference>
<dbReference type="PANTHER" id="PTHR43771">
    <property type="entry name" value="PHOSPHOMANNOMUTASE"/>
    <property type="match status" value="1"/>
</dbReference>
<dbReference type="Gene3D" id="3.40.120.10">
    <property type="entry name" value="Alpha-D-Glucose-1,6-Bisphosphate, subunit A, domain 3"/>
    <property type="match status" value="3"/>
</dbReference>
<dbReference type="InterPro" id="IPR016066">
    <property type="entry name" value="A-D-PHexomutase_CS"/>
</dbReference>
<reference evidence="9" key="1">
    <citation type="submission" date="2019-08" db="EMBL/GenBank/DDBJ databases">
        <authorList>
            <person name="Kucharzyk K."/>
            <person name="Murdoch R.W."/>
            <person name="Higgins S."/>
            <person name="Loffler F."/>
        </authorList>
    </citation>
    <scope>NUCLEOTIDE SEQUENCE</scope>
</reference>
<dbReference type="PROSITE" id="PS00710">
    <property type="entry name" value="PGM_PMM"/>
    <property type="match status" value="1"/>
</dbReference>
<comment type="cofactor">
    <cofactor evidence="1">
        <name>Mg(2+)</name>
        <dbReference type="ChEBI" id="CHEBI:18420"/>
    </cofactor>
</comment>
<keyword evidence="6" id="KW-0413">Isomerase</keyword>
<proteinExistence type="inferred from homology"/>
<comment type="caution">
    <text evidence="9">The sequence shown here is derived from an EMBL/GenBank/DDBJ whole genome shotgun (WGS) entry which is preliminary data.</text>
</comment>
<dbReference type="AlphaFoldDB" id="A0A644Z0C4"/>
<dbReference type="GO" id="GO:0000287">
    <property type="term" value="F:magnesium ion binding"/>
    <property type="evidence" value="ECO:0007669"/>
    <property type="project" value="InterPro"/>
</dbReference>
<evidence type="ECO:0000256" key="6">
    <source>
        <dbReference type="ARBA" id="ARBA00023235"/>
    </source>
</evidence>
<evidence type="ECO:0000256" key="5">
    <source>
        <dbReference type="ARBA" id="ARBA00022842"/>
    </source>
</evidence>
<protein>
    <recommendedName>
        <fullName evidence="10">Phosphomannomutase/phosphoglucomutase</fullName>
    </recommendedName>
</protein>
<dbReference type="GO" id="GO:0016868">
    <property type="term" value="F:intramolecular phosphotransferase activity"/>
    <property type="evidence" value="ECO:0007669"/>
    <property type="project" value="InterPro"/>
</dbReference>